<protein>
    <submittedName>
        <fullName evidence="2">Histidine kinase group protein</fullName>
    </submittedName>
</protein>
<keyword evidence="2" id="KW-0418">Kinase</keyword>
<keyword evidence="3" id="KW-1185">Reference proteome</keyword>
<evidence type="ECO:0000313" key="3">
    <source>
        <dbReference type="Proteomes" id="UP000439903"/>
    </source>
</evidence>
<accession>A0A8H4EJT7</accession>
<comment type="caution">
    <text evidence="2">The sequence shown here is derived from an EMBL/GenBank/DDBJ whole genome shotgun (WGS) entry which is preliminary data.</text>
</comment>
<reference evidence="2 3" key="1">
    <citation type="journal article" date="2019" name="Environ. Microbiol.">
        <title>At the nexus of three kingdoms: the genome of the mycorrhizal fungus Gigaspora margarita provides insights into plant, endobacterial and fungal interactions.</title>
        <authorList>
            <person name="Venice F."/>
            <person name="Ghignone S."/>
            <person name="Salvioli di Fossalunga A."/>
            <person name="Amselem J."/>
            <person name="Novero M."/>
            <person name="Xianan X."/>
            <person name="Sedzielewska Toro K."/>
            <person name="Morin E."/>
            <person name="Lipzen A."/>
            <person name="Grigoriev I.V."/>
            <person name="Henrissat B."/>
            <person name="Martin F.M."/>
            <person name="Bonfante P."/>
        </authorList>
    </citation>
    <scope>NUCLEOTIDE SEQUENCE [LARGE SCALE GENOMIC DNA]</scope>
    <source>
        <strain evidence="2 3">BEG34</strain>
    </source>
</reference>
<keyword evidence="2" id="KW-0808">Transferase</keyword>
<feature type="region of interest" description="Disordered" evidence="1">
    <location>
        <begin position="125"/>
        <end position="144"/>
    </location>
</feature>
<dbReference type="EMBL" id="WTPW01000563">
    <property type="protein sequence ID" value="KAF0499379.1"/>
    <property type="molecule type" value="Genomic_DNA"/>
</dbReference>
<dbReference type="AlphaFoldDB" id="A0A8H4EJT7"/>
<feature type="region of interest" description="Disordered" evidence="1">
    <location>
        <begin position="34"/>
        <end position="54"/>
    </location>
</feature>
<dbReference type="Proteomes" id="UP000439903">
    <property type="component" value="Unassembled WGS sequence"/>
</dbReference>
<gene>
    <name evidence="2" type="ORF">F8M41_020464</name>
</gene>
<proteinExistence type="predicted"/>
<feature type="region of interest" description="Disordered" evidence="1">
    <location>
        <begin position="619"/>
        <end position="712"/>
    </location>
</feature>
<feature type="compositionally biased region" description="Basic residues" evidence="1">
    <location>
        <begin position="473"/>
        <end position="483"/>
    </location>
</feature>
<sequence>MVHTTAVTTMKAKKQTGKKVTKIVSTSVIPLSQQQHVQQQQQQSTHTSNSQSSLSISRNKHWKYISSYHGPWLQLPLELLESLYMINNDNVATPPPPIDPIIFGNLISIRRLVDEAADLSVRAASGVSTTGGGPTRSSMSHTRQHRMRELAVNKLALAYRIDEIATAVVTMQSASAIDEVASRVLKKNSTNLEALYVNFFHEKIPSSRMLSQSTSTDILDKIIATSPTTPEFYRTRGVVKCFKEEFTGALRDFKTALAHAKHRKRVNNVLLGKKPTLPLHNHHGNEDDECTGTESQLYFLRAACYLQYAISLVDKAIQKVDGVERKDGEGSELRLVAVKKGNNNGINNQGTTPKLDEYRKELLPIMHQVQSLTRRSVRDYTHFLGFYPSSLPPFSTSVEGTSKASTPIASRDSSPVRSLKDDNLSPPINPMDQQIDSKTTDKNRKLVEKVTGLTSDVGNSISNTSTSVSKDHNHSHHHSHHFHGYQPPHTFATYHPLLIEAWYAIALNYVLIGDLHTGALWHARIAEMHECIEGYPVFLPARSMAQADYMEVLERVKKANSLAQHEKLRELVEIVKQKEKEREEKEREWMEKHQHTKMLLASAEDDKDMIEGKKVSVKIGKKSKNATHSKNGNSVTPVIGIDGQRHHPCCPLAPGNHPSSPKENNYNHNHTSSVPPVATSNNNSSGGNSNGNSNGTTNNNTGGSAGGPRQYPLHTQRADSVMLWLRAIILRPTNLS</sequence>
<feature type="compositionally biased region" description="Polar residues" evidence="1">
    <location>
        <begin position="657"/>
        <end position="674"/>
    </location>
</feature>
<feature type="region of interest" description="Disordered" evidence="1">
    <location>
        <begin position="396"/>
        <end position="443"/>
    </location>
</feature>
<evidence type="ECO:0000256" key="1">
    <source>
        <dbReference type="SAM" id="MobiDB-lite"/>
    </source>
</evidence>
<organism evidence="2 3">
    <name type="scientific">Gigaspora margarita</name>
    <dbReference type="NCBI Taxonomy" id="4874"/>
    <lineage>
        <taxon>Eukaryota</taxon>
        <taxon>Fungi</taxon>
        <taxon>Fungi incertae sedis</taxon>
        <taxon>Mucoromycota</taxon>
        <taxon>Glomeromycotina</taxon>
        <taxon>Glomeromycetes</taxon>
        <taxon>Diversisporales</taxon>
        <taxon>Gigasporaceae</taxon>
        <taxon>Gigaspora</taxon>
    </lineage>
</organism>
<evidence type="ECO:0000313" key="2">
    <source>
        <dbReference type="EMBL" id="KAF0499379.1"/>
    </source>
</evidence>
<dbReference type="GO" id="GO:0016301">
    <property type="term" value="F:kinase activity"/>
    <property type="evidence" value="ECO:0007669"/>
    <property type="project" value="UniProtKB-KW"/>
</dbReference>
<feature type="compositionally biased region" description="Polar residues" evidence="1">
    <location>
        <begin position="396"/>
        <end position="416"/>
    </location>
</feature>
<name>A0A8H4EJT7_GIGMA</name>
<feature type="region of interest" description="Disordered" evidence="1">
    <location>
        <begin position="458"/>
        <end position="483"/>
    </location>
</feature>
<dbReference type="OrthoDB" id="420046at2759"/>
<feature type="compositionally biased region" description="Low complexity" evidence="1">
    <location>
        <begin position="679"/>
        <end position="702"/>
    </location>
</feature>
<dbReference type="InterPro" id="IPR011990">
    <property type="entry name" value="TPR-like_helical_dom_sf"/>
</dbReference>
<feature type="compositionally biased region" description="Polar residues" evidence="1">
    <location>
        <begin position="458"/>
        <end position="468"/>
    </location>
</feature>
<dbReference type="SUPFAM" id="SSF48452">
    <property type="entry name" value="TPR-like"/>
    <property type="match status" value="1"/>
</dbReference>